<evidence type="ECO:0000313" key="2">
    <source>
        <dbReference type="Proteomes" id="UP001500886"/>
    </source>
</evidence>
<dbReference type="RefSeq" id="WP_344437564.1">
    <property type="nucleotide sequence ID" value="NZ_BAAASL010000019.1"/>
</dbReference>
<dbReference type="Proteomes" id="UP001500886">
    <property type="component" value="Unassembled WGS sequence"/>
</dbReference>
<reference evidence="2" key="1">
    <citation type="journal article" date="2019" name="Int. J. Syst. Evol. Microbiol.">
        <title>The Global Catalogue of Microorganisms (GCM) 10K type strain sequencing project: providing services to taxonomists for standard genome sequencing and annotation.</title>
        <authorList>
            <consortium name="The Broad Institute Genomics Platform"/>
            <consortium name="The Broad Institute Genome Sequencing Center for Infectious Disease"/>
            <person name="Wu L."/>
            <person name="Ma J."/>
        </authorList>
    </citation>
    <scope>NUCLEOTIDE SEQUENCE [LARGE SCALE GENOMIC DNA]</scope>
    <source>
        <strain evidence="2">JCM 4542</strain>
    </source>
</reference>
<name>A0ABP6GEE9_9ACTN</name>
<organism evidence="1 2">
    <name type="scientific">Streptomyces luteosporeus</name>
    <dbReference type="NCBI Taxonomy" id="173856"/>
    <lineage>
        <taxon>Bacteria</taxon>
        <taxon>Bacillati</taxon>
        <taxon>Actinomycetota</taxon>
        <taxon>Actinomycetes</taxon>
        <taxon>Kitasatosporales</taxon>
        <taxon>Streptomycetaceae</taxon>
        <taxon>Streptomyces</taxon>
    </lineage>
</organism>
<dbReference type="EMBL" id="BAAASL010000019">
    <property type="protein sequence ID" value="GAA2722267.1"/>
    <property type="molecule type" value="Genomic_DNA"/>
</dbReference>
<accession>A0ABP6GEE9</accession>
<sequence>MPWNRDEARARVARTEALLAGLEELPGPAAREVAADALHAVVALYGECLARVLAQVDEATAAELAADELVGHLLLVHDLHPQPAADRVRRALATLRPARAAELTSVEGTVARVRLDAAGCGCSADRARQQVREAVTWAAPEIEHVELEESAPAAAQALIPVEALFRAGAGGEKVP</sequence>
<keyword evidence="2" id="KW-1185">Reference proteome</keyword>
<comment type="caution">
    <text evidence="1">The sequence shown here is derived from an EMBL/GenBank/DDBJ whole genome shotgun (WGS) entry which is preliminary data.</text>
</comment>
<evidence type="ECO:0000313" key="1">
    <source>
        <dbReference type="EMBL" id="GAA2722267.1"/>
    </source>
</evidence>
<protein>
    <submittedName>
        <fullName evidence="1">NifU family protein</fullName>
    </submittedName>
</protein>
<gene>
    <name evidence="1" type="ORF">GCM10010315_47060</name>
</gene>
<proteinExistence type="predicted"/>